<gene>
    <name evidence="3" type="ORF">KQI42_03440</name>
</gene>
<dbReference type="InterPro" id="IPR052549">
    <property type="entry name" value="SpmB"/>
</dbReference>
<dbReference type="PANTHER" id="PTHR35793:SF2">
    <property type="entry name" value="INNER MEMBRANE PROTEIN YJIG"/>
    <property type="match status" value="1"/>
</dbReference>
<feature type="transmembrane region" description="Helical" evidence="1">
    <location>
        <begin position="46"/>
        <end position="66"/>
    </location>
</feature>
<keyword evidence="1" id="KW-0812">Transmembrane</keyword>
<evidence type="ECO:0000313" key="3">
    <source>
        <dbReference type="EMBL" id="MBU5437048.1"/>
    </source>
</evidence>
<feature type="transmembrane region" description="Helical" evidence="1">
    <location>
        <begin position="151"/>
        <end position="172"/>
    </location>
</feature>
<evidence type="ECO:0000313" key="4">
    <source>
        <dbReference type="Proteomes" id="UP000749471"/>
    </source>
</evidence>
<comment type="caution">
    <text evidence="3">The sequence shown here is derived from an EMBL/GenBank/DDBJ whole genome shotgun (WGS) entry which is preliminary data.</text>
</comment>
<keyword evidence="4" id="KW-1185">Reference proteome</keyword>
<evidence type="ECO:0000256" key="1">
    <source>
        <dbReference type="SAM" id="Phobius"/>
    </source>
</evidence>
<feature type="domain" description="Nucleoside transporter/FeoB GTPase Gate" evidence="2">
    <location>
        <begin position="44"/>
        <end position="144"/>
    </location>
</feature>
<dbReference type="Pfam" id="PF07670">
    <property type="entry name" value="Gate"/>
    <property type="match status" value="1"/>
</dbReference>
<dbReference type="EMBL" id="JAHLPM010000002">
    <property type="protein sequence ID" value="MBU5437048.1"/>
    <property type="molecule type" value="Genomic_DNA"/>
</dbReference>
<organism evidence="3 4">
    <name type="scientific">Tissierella simiarum</name>
    <dbReference type="NCBI Taxonomy" id="2841534"/>
    <lineage>
        <taxon>Bacteria</taxon>
        <taxon>Bacillati</taxon>
        <taxon>Bacillota</taxon>
        <taxon>Tissierellia</taxon>
        <taxon>Tissierellales</taxon>
        <taxon>Tissierellaceae</taxon>
        <taxon>Tissierella</taxon>
    </lineage>
</organism>
<dbReference type="InterPro" id="IPR011642">
    <property type="entry name" value="Gate_dom"/>
</dbReference>
<dbReference type="RefSeq" id="WP_216516763.1">
    <property type="nucleotide sequence ID" value="NZ_JAHLPM010000002.1"/>
</dbReference>
<feature type="transmembrane region" description="Helical" evidence="1">
    <location>
        <begin position="6"/>
        <end position="25"/>
    </location>
</feature>
<name>A0ABS6E461_9FIRM</name>
<feature type="transmembrane region" description="Helical" evidence="1">
    <location>
        <begin position="116"/>
        <end position="139"/>
    </location>
</feature>
<keyword evidence="1" id="KW-0472">Membrane</keyword>
<dbReference type="Proteomes" id="UP000749471">
    <property type="component" value="Unassembled WGS sequence"/>
</dbReference>
<evidence type="ECO:0000259" key="2">
    <source>
        <dbReference type="Pfam" id="PF07670"/>
    </source>
</evidence>
<sequence length="173" mass="18712">MLEIISIAIVPFMVGGILLHGYIKGVDIYEAFIEGAQEGIKSSIKIMPYLIAIFIAIGIFRGSKALDLFINLLSPITNFVGVPKEVIPLVILRPISGSGALGAVKDIMSFYGPDSFVGVLASIMMGSSETIFYTTAVYFGSIGIEDYRHTLKAALLSYLISIFITIFICGVLY</sequence>
<dbReference type="PANTHER" id="PTHR35793">
    <property type="entry name" value="INNER MEMBRANE PROTEIN YJIG"/>
    <property type="match status" value="1"/>
</dbReference>
<accession>A0ABS6E461</accession>
<keyword evidence="1" id="KW-1133">Transmembrane helix</keyword>
<reference evidence="3 4" key="1">
    <citation type="submission" date="2021-06" db="EMBL/GenBank/DDBJ databases">
        <authorList>
            <person name="Sun Q."/>
            <person name="Li D."/>
        </authorList>
    </citation>
    <scope>NUCLEOTIDE SEQUENCE [LARGE SCALE GENOMIC DNA]</scope>
    <source>
        <strain evidence="3 4">MSJ-40</strain>
    </source>
</reference>
<proteinExistence type="predicted"/>
<protein>
    <submittedName>
        <fullName evidence="3">Spore maturation protein</fullName>
    </submittedName>
</protein>